<accession>A0AAU7ED82</accession>
<reference evidence="2" key="1">
    <citation type="submission" date="2024-04" db="EMBL/GenBank/DDBJ databases">
        <title>Mariniflexile litorale, isolated from the shallow sediments of the Sea of Japan.</title>
        <authorList>
            <person name="Romanenko L."/>
            <person name="Isaeva M."/>
        </authorList>
    </citation>
    <scope>NUCLEOTIDE SEQUENCE [LARGE SCALE GENOMIC DNA]</scope>
    <source>
        <strain evidence="2">KMM 9835</strain>
    </source>
</reference>
<organism evidence="2 3">
    <name type="scientific">Mariniflexile litorale</name>
    <dbReference type="NCBI Taxonomy" id="3045158"/>
    <lineage>
        <taxon>Bacteria</taxon>
        <taxon>Pseudomonadati</taxon>
        <taxon>Bacteroidota</taxon>
        <taxon>Flavobacteriia</taxon>
        <taxon>Flavobacteriales</taxon>
        <taxon>Flavobacteriaceae</taxon>
        <taxon>Mariniflexile</taxon>
    </lineage>
</organism>
<evidence type="ECO:0000259" key="1">
    <source>
        <dbReference type="Pfam" id="PF14452"/>
    </source>
</evidence>
<proteinExistence type="predicted"/>
<dbReference type="KEGG" id="mlil:QLS71_012295"/>
<keyword evidence="3" id="KW-1185">Reference proteome</keyword>
<evidence type="ECO:0000313" key="3">
    <source>
        <dbReference type="Proteomes" id="UP001224325"/>
    </source>
</evidence>
<protein>
    <submittedName>
        <fullName evidence="2">Multiubiquitin domain-containing protein</fullName>
    </submittedName>
</protein>
<name>A0AAU7ED82_9FLAO</name>
<dbReference type="Pfam" id="PF14452">
    <property type="entry name" value="Multi_ubiq"/>
    <property type="match status" value="1"/>
</dbReference>
<dbReference type="EMBL" id="CP155618">
    <property type="protein sequence ID" value="XBL13105.1"/>
    <property type="molecule type" value="Genomic_DNA"/>
</dbReference>
<dbReference type="Proteomes" id="UP001224325">
    <property type="component" value="Chromosome"/>
</dbReference>
<feature type="domain" description="Multi-ubiquitin" evidence="1">
    <location>
        <begin position="19"/>
        <end position="92"/>
    </location>
</feature>
<dbReference type="InterPro" id="IPR027802">
    <property type="entry name" value="Multi-ubiquitin_dom"/>
</dbReference>
<evidence type="ECO:0000313" key="2">
    <source>
        <dbReference type="EMBL" id="XBL13105.1"/>
    </source>
</evidence>
<gene>
    <name evidence="2" type="ORF">QLS71_012295</name>
</gene>
<sequence>MEHKNDSSKDHGNGHNKVYVIVVNGREKEWNKKEISFKEVVILAFGSYQENNRTCYTVTYTRGNNHKPQGSMVVGDTIRIKHKMIFNVTATDKS</sequence>
<dbReference type="AlphaFoldDB" id="A0AAU7ED82"/>
<dbReference type="RefSeq" id="WP_031444228.1">
    <property type="nucleotide sequence ID" value="NZ_CP155618.1"/>
</dbReference>